<reference evidence="2 3" key="1">
    <citation type="submission" date="2021-08" db="EMBL/GenBank/DDBJ databases">
        <title>Whole genome sequence of novel Actinomyces species strain MAS-1.</title>
        <authorList>
            <person name="Saito M."/>
            <person name="Kuwahara N."/>
            <person name="Takizawa T."/>
            <person name="Gotouda H."/>
            <person name="Ochiai T."/>
        </authorList>
    </citation>
    <scope>NUCLEOTIDE SEQUENCE [LARGE SCALE GENOMIC DNA]</scope>
    <source>
        <strain evidence="2 3">MAS-1</strain>
    </source>
</reference>
<organism evidence="2 3">
    <name type="scientific">Actinomyces capricornis</name>
    <dbReference type="NCBI Taxonomy" id="2755559"/>
    <lineage>
        <taxon>Bacteria</taxon>
        <taxon>Bacillati</taxon>
        <taxon>Actinomycetota</taxon>
        <taxon>Actinomycetes</taxon>
        <taxon>Actinomycetales</taxon>
        <taxon>Actinomycetaceae</taxon>
        <taxon>Actinomyces</taxon>
    </lineage>
</organism>
<proteinExistence type="predicted"/>
<feature type="transmembrane region" description="Helical" evidence="1">
    <location>
        <begin position="386"/>
        <end position="410"/>
    </location>
</feature>
<name>A0ABN6K0U4_9ACTO</name>
<evidence type="ECO:0000313" key="3">
    <source>
        <dbReference type="Proteomes" id="UP000824496"/>
    </source>
</evidence>
<feature type="transmembrane region" description="Helical" evidence="1">
    <location>
        <begin position="354"/>
        <end position="374"/>
    </location>
</feature>
<dbReference type="Gene3D" id="1.20.1250.20">
    <property type="entry name" value="MFS general substrate transporter like domains"/>
    <property type="match status" value="1"/>
</dbReference>
<gene>
    <name evidence="2" type="ORF">MANAM107_00040</name>
</gene>
<keyword evidence="3" id="KW-1185">Reference proteome</keyword>
<dbReference type="InterPro" id="IPR036259">
    <property type="entry name" value="MFS_trans_sf"/>
</dbReference>
<feature type="transmembrane region" description="Helical" evidence="1">
    <location>
        <begin position="78"/>
        <end position="97"/>
    </location>
</feature>
<keyword evidence="1" id="KW-0472">Membrane</keyword>
<sequence>MNAVGSPLRPRLGLWCLAAGIVLSSFMLRPAATSVGPVLAEIRQALGMSTPAAALLTALPGLSFALAGAVASRLGHRIGAAWGLALAGAAGAVGLLARAATGSVLVLLAMSALALCAAGLGNVLVPMAIKQRFPLSSHRWTALYVTILPMGALAPQLAAPLVIADGDSWRLSLALWGWVALASALPWVAVALGAGAATRVPGLLLLGRRAQRGRPGPVSPQGRQEQAGVAGQAAAAVAAGSDPGDAGPQVPEPRLADLARSPRSRALGLFFGIQSMQAYVIFAYLPQVFRDAGATMASASLLLAIFSICGVAAGPLVPVLVSRSRHLGAWVVGLVVLMVAGYTGLLLAPMTLPWLWAVLLGLAGSTFQVCLVLVTARTRDYRVTALLSGFTQSVGYALASAGPFAVGWLYGLTGGWTWPLIALIASALPMGWFGWRSCAPGMLDDELAAAGLGRRACA</sequence>
<feature type="transmembrane region" description="Helical" evidence="1">
    <location>
        <begin position="175"/>
        <end position="206"/>
    </location>
</feature>
<feature type="transmembrane region" description="Helical" evidence="1">
    <location>
        <begin position="141"/>
        <end position="163"/>
    </location>
</feature>
<keyword evidence="1" id="KW-0812">Transmembrane</keyword>
<feature type="transmembrane region" description="Helical" evidence="1">
    <location>
        <begin position="327"/>
        <end position="348"/>
    </location>
</feature>
<feature type="transmembrane region" description="Helical" evidence="1">
    <location>
        <begin position="416"/>
        <end position="435"/>
    </location>
</feature>
<dbReference type="RefSeq" id="WP_223909560.1">
    <property type="nucleotide sequence ID" value="NZ_AP025017.1"/>
</dbReference>
<dbReference type="SUPFAM" id="SSF103473">
    <property type="entry name" value="MFS general substrate transporter"/>
    <property type="match status" value="1"/>
</dbReference>
<evidence type="ECO:0000256" key="1">
    <source>
        <dbReference type="SAM" id="Phobius"/>
    </source>
</evidence>
<dbReference type="PANTHER" id="PTHR23523">
    <property type="match status" value="1"/>
</dbReference>
<feature type="transmembrane region" description="Helical" evidence="1">
    <location>
        <begin position="50"/>
        <end position="71"/>
    </location>
</feature>
<evidence type="ECO:0000313" key="2">
    <source>
        <dbReference type="EMBL" id="BDA63170.1"/>
    </source>
</evidence>
<dbReference type="EMBL" id="AP025017">
    <property type="protein sequence ID" value="BDA63170.1"/>
    <property type="molecule type" value="Genomic_DNA"/>
</dbReference>
<feature type="transmembrane region" description="Helical" evidence="1">
    <location>
        <begin position="297"/>
        <end position="320"/>
    </location>
</feature>
<accession>A0ABN6K0U4</accession>
<dbReference type="Proteomes" id="UP000824496">
    <property type="component" value="Chromosome"/>
</dbReference>
<dbReference type="InterPro" id="IPR052524">
    <property type="entry name" value="MFS_Cyanate_Porter"/>
</dbReference>
<feature type="transmembrane region" description="Helical" evidence="1">
    <location>
        <begin position="266"/>
        <end position="285"/>
    </location>
</feature>
<dbReference type="PANTHER" id="PTHR23523:SF2">
    <property type="entry name" value="2-NITROIMIDAZOLE TRANSPORTER"/>
    <property type="match status" value="1"/>
</dbReference>
<protein>
    <submittedName>
        <fullName evidence="2">MFS transporter</fullName>
    </submittedName>
</protein>
<feature type="transmembrane region" description="Helical" evidence="1">
    <location>
        <begin position="103"/>
        <end position="129"/>
    </location>
</feature>
<keyword evidence="1" id="KW-1133">Transmembrane helix</keyword>